<dbReference type="SUPFAM" id="SSF50475">
    <property type="entry name" value="FMN-binding split barrel"/>
    <property type="match status" value="1"/>
</dbReference>
<dbReference type="Gene3D" id="2.30.110.10">
    <property type="entry name" value="Electron Transport, Fmn-binding Protein, Chain A"/>
    <property type="match status" value="1"/>
</dbReference>
<evidence type="ECO:0000313" key="3">
    <source>
        <dbReference type="Proteomes" id="UP000285970"/>
    </source>
</evidence>
<dbReference type="InterPro" id="IPR012349">
    <property type="entry name" value="Split_barrel_FMN-bd"/>
</dbReference>
<proteinExistence type="predicted"/>
<dbReference type="InterPro" id="IPR052917">
    <property type="entry name" value="Stress-Dev_Protein"/>
</dbReference>
<protein>
    <submittedName>
        <fullName evidence="2">Pyridoxamine 5'-phosphate oxidase</fullName>
    </submittedName>
</protein>
<evidence type="ECO:0000313" key="2">
    <source>
        <dbReference type="EMBL" id="RWR23246.1"/>
    </source>
</evidence>
<dbReference type="PANTHER" id="PTHR34818">
    <property type="entry name" value="PROTEIN BLI-3"/>
    <property type="match status" value="1"/>
</dbReference>
<dbReference type="InterPro" id="IPR038725">
    <property type="entry name" value="YdaG_split_barrel_FMN-bd"/>
</dbReference>
<dbReference type="RefSeq" id="WP_128216304.1">
    <property type="nucleotide sequence ID" value="NZ_CBDRLV010000007.1"/>
</dbReference>
<organism evidence="2 3">
    <name type="scientific">Microbacterium enclense</name>
    <dbReference type="NCBI Taxonomy" id="993073"/>
    <lineage>
        <taxon>Bacteria</taxon>
        <taxon>Bacillati</taxon>
        <taxon>Actinomycetota</taxon>
        <taxon>Actinomycetes</taxon>
        <taxon>Micrococcales</taxon>
        <taxon>Microbacteriaceae</taxon>
        <taxon>Microbacterium</taxon>
    </lineage>
</organism>
<feature type="domain" description="General stress protein FMN-binding split barrel" evidence="1">
    <location>
        <begin position="7"/>
        <end position="151"/>
    </location>
</feature>
<dbReference type="EMBL" id="RBZY01000002">
    <property type="protein sequence ID" value="RWR23246.1"/>
    <property type="molecule type" value="Genomic_DNA"/>
</dbReference>
<comment type="caution">
    <text evidence="2">The sequence shown here is derived from an EMBL/GenBank/DDBJ whole genome shotgun (WGS) entry which is preliminary data.</text>
</comment>
<dbReference type="OrthoDB" id="1432662at2"/>
<evidence type="ECO:0000259" key="1">
    <source>
        <dbReference type="Pfam" id="PF16242"/>
    </source>
</evidence>
<reference evidence="2 3" key="1">
    <citation type="journal article" date="2018" name="Front. Microbiol.">
        <title>Novel Insights Into Bacterial Dimethylsulfoniopropionate Catabolism in the East China Sea.</title>
        <authorList>
            <person name="Liu J."/>
            <person name="Liu J."/>
            <person name="Zhang S.H."/>
            <person name="Liang J."/>
            <person name="Lin H."/>
            <person name="Song D."/>
            <person name="Yang G.P."/>
            <person name="Todd J.D."/>
            <person name="Zhang X.H."/>
        </authorList>
    </citation>
    <scope>NUCLEOTIDE SEQUENCE [LARGE SCALE GENOMIC DNA]</scope>
    <source>
        <strain evidence="2 3">ZYFD042</strain>
    </source>
</reference>
<accession>A0A3S3LJ90</accession>
<dbReference type="AlphaFoldDB" id="A0A3S3LJ90"/>
<dbReference type="PANTHER" id="PTHR34818:SF1">
    <property type="entry name" value="PROTEIN BLI-3"/>
    <property type="match status" value="1"/>
</dbReference>
<dbReference type="Proteomes" id="UP000285970">
    <property type="component" value="Unassembled WGS sequence"/>
</dbReference>
<name>A0A3S3LJ90_9MICO</name>
<dbReference type="Pfam" id="PF16242">
    <property type="entry name" value="Pyrid_ox_like"/>
    <property type="match status" value="1"/>
</dbReference>
<gene>
    <name evidence="2" type="ORF">D8Y23_00955</name>
</gene>
<sequence length="162" mass="17493">MSDTVSELDKLNELLPKFRFAMVTTRAAEGDLHAHPLTVQETESDGDLWFIVGTHASAVEHVRRDPKVGLSFSSDGLWLSLAGEAEVVDDLAKLKELWSTSVEAWFPDGPESPGVTLLKVSALSGEYWGSAGGRIATAVALVASKVTGERPRGENEKFDLPD</sequence>